<evidence type="ECO:0000256" key="9">
    <source>
        <dbReference type="ARBA" id="ARBA00022741"/>
    </source>
</evidence>
<evidence type="ECO:0000256" key="3">
    <source>
        <dbReference type="ARBA" id="ARBA00010443"/>
    </source>
</evidence>
<keyword evidence="6" id="KW-0021">Allosteric enzyme</keyword>
<evidence type="ECO:0000256" key="6">
    <source>
        <dbReference type="ARBA" id="ARBA00022533"/>
    </source>
</evidence>
<accession>A0A6G1BY66</accession>
<comment type="catalytic activity">
    <reaction evidence="1">
        <text>alpha-D-glucose 1-phosphate + ATP + H(+) = ADP-alpha-D-glucose + diphosphate</text>
        <dbReference type="Rhea" id="RHEA:12120"/>
        <dbReference type="ChEBI" id="CHEBI:15378"/>
        <dbReference type="ChEBI" id="CHEBI:30616"/>
        <dbReference type="ChEBI" id="CHEBI:33019"/>
        <dbReference type="ChEBI" id="CHEBI:57498"/>
        <dbReference type="ChEBI" id="CHEBI:58601"/>
        <dbReference type="EC" id="2.7.7.27"/>
    </reaction>
</comment>
<evidence type="ECO:0000259" key="12">
    <source>
        <dbReference type="Pfam" id="PF00483"/>
    </source>
</evidence>
<keyword evidence="8" id="KW-0548">Nucleotidyltransferase</keyword>
<comment type="caution">
    <text evidence="13">The sequence shown here is derived from an EMBL/GenBank/DDBJ whole genome shotgun (WGS) entry which is preliminary data.</text>
</comment>
<feature type="domain" description="Nucleotidyl transferase" evidence="12">
    <location>
        <begin position="4"/>
        <end position="108"/>
    </location>
</feature>
<evidence type="ECO:0000313" key="14">
    <source>
        <dbReference type="Proteomes" id="UP000479710"/>
    </source>
</evidence>
<keyword evidence="11" id="KW-0750">Starch biosynthesis</keyword>
<name>A0A6G1BY66_9ORYZ</name>
<dbReference type="GO" id="GO:0008878">
    <property type="term" value="F:glucose-1-phosphate adenylyltransferase activity"/>
    <property type="evidence" value="ECO:0007669"/>
    <property type="project" value="UniProtKB-EC"/>
</dbReference>
<protein>
    <recommendedName>
        <fullName evidence="5">glucose-1-phosphate adenylyltransferase</fullName>
        <ecNumber evidence="5">2.7.7.27</ecNumber>
    </recommendedName>
</protein>
<evidence type="ECO:0000256" key="11">
    <source>
        <dbReference type="ARBA" id="ARBA00022922"/>
    </source>
</evidence>
<reference evidence="13 14" key="1">
    <citation type="submission" date="2019-11" db="EMBL/GenBank/DDBJ databases">
        <title>Whole genome sequence of Oryza granulata.</title>
        <authorList>
            <person name="Li W."/>
        </authorList>
    </citation>
    <scope>NUCLEOTIDE SEQUENCE [LARGE SCALE GENOMIC DNA]</scope>
    <source>
        <strain evidence="14">cv. Menghai</strain>
        <tissue evidence="13">Leaf</tissue>
    </source>
</reference>
<sequence length="121" mass="13199">MVVAVILGGGVGTRLYFLTKRRAKPAVSTNTLVTVSSSAKDSANATYKLIDVLMRNCIISGINKVYILTQFNSASLNQYLSWMYNFSNGIAFGYGFVEVLTATQTPGSEGKRWFQGTGVRK</sequence>
<dbReference type="PANTHER" id="PTHR43523">
    <property type="entry name" value="GLUCOSE-1-PHOSPHATE ADENYLYLTRANSFERASE-RELATED"/>
    <property type="match status" value="1"/>
</dbReference>
<evidence type="ECO:0000256" key="7">
    <source>
        <dbReference type="ARBA" id="ARBA00022679"/>
    </source>
</evidence>
<keyword evidence="10" id="KW-0067">ATP-binding</keyword>
<dbReference type="InterPro" id="IPR011831">
    <property type="entry name" value="ADP-Glc_PPase"/>
</dbReference>
<dbReference type="PANTHER" id="PTHR43523:SF12">
    <property type="entry name" value="GLUCOSE-1-PHOSPHATE ADENYLYLTRANSFERASE LARGE SUBUNIT 1, CHLOROPLASTIC-RELATED"/>
    <property type="match status" value="1"/>
</dbReference>
<dbReference type="GO" id="GO:0019252">
    <property type="term" value="P:starch biosynthetic process"/>
    <property type="evidence" value="ECO:0007669"/>
    <property type="project" value="UniProtKB-UniPathway"/>
</dbReference>
<evidence type="ECO:0000256" key="4">
    <source>
        <dbReference type="ARBA" id="ARBA00011822"/>
    </source>
</evidence>
<gene>
    <name evidence="13" type="ORF">E2562_018672</name>
</gene>
<organism evidence="13 14">
    <name type="scientific">Oryza meyeriana var. granulata</name>
    <dbReference type="NCBI Taxonomy" id="110450"/>
    <lineage>
        <taxon>Eukaryota</taxon>
        <taxon>Viridiplantae</taxon>
        <taxon>Streptophyta</taxon>
        <taxon>Embryophyta</taxon>
        <taxon>Tracheophyta</taxon>
        <taxon>Spermatophyta</taxon>
        <taxon>Magnoliopsida</taxon>
        <taxon>Liliopsida</taxon>
        <taxon>Poales</taxon>
        <taxon>Poaceae</taxon>
        <taxon>BOP clade</taxon>
        <taxon>Oryzoideae</taxon>
        <taxon>Oryzeae</taxon>
        <taxon>Oryzinae</taxon>
        <taxon>Oryza</taxon>
        <taxon>Oryza meyeriana</taxon>
    </lineage>
</organism>
<proteinExistence type="inferred from homology"/>
<comment type="pathway">
    <text evidence="2">Glycan biosynthesis; starch biosynthesis.</text>
</comment>
<evidence type="ECO:0000256" key="8">
    <source>
        <dbReference type="ARBA" id="ARBA00022695"/>
    </source>
</evidence>
<evidence type="ECO:0000256" key="1">
    <source>
        <dbReference type="ARBA" id="ARBA00000956"/>
    </source>
</evidence>
<keyword evidence="9" id="KW-0547">Nucleotide-binding</keyword>
<dbReference type="InterPro" id="IPR029044">
    <property type="entry name" value="Nucleotide-diphossugar_trans"/>
</dbReference>
<dbReference type="PROSITE" id="PS00808">
    <property type="entry name" value="ADP_GLC_PYROPHOSPH_1"/>
    <property type="match status" value="1"/>
</dbReference>
<evidence type="ECO:0000313" key="13">
    <source>
        <dbReference type="EMBL" id="KAF0892890.1"/>
    </source>
</evidence>
<evidence type="ECO:0000256" key="2">
    <source>
        <dbReference type="ARBA" id="ARBA00004727"/>
    </source>
</evidence>
<dbReference type="AlphaFoldDB" id="A0A6G1BY66"/>
<dbReference type="Gene3D" id="3.90.550.10">
    <property type="entry name" value="Spore Coat Polysaccharide Biosynthesis Protein SpsA, Chain A"/>
    <property type="match status" value="1"/>
</dbReference>
<comment type="similarity">
    <text evidence="3">Belongs to the bacterial/plant glucose-1-phosphate adenylyltransferase family.</text>
</comment>
<keyword evidence="14" id="KW-1185">Reference proteome</keyword>
<dbReference type="EMBL" id="SPHZ02000011">
    <property type="protein sequence ID" value="KAF0892890.1"/>
    <property type="molecule type" value="Genomic_DNA"/>
</dbReference>
<dbReference type="EC" id="2.7.7.27" evidence="5"/>
<dbReference type="GO" id="GO:0005978">
    <property type="term" value="P:glycogen biosynthetic process"/>
    <property type="evidence" value="ECO:0007669"/>
    <property type="project" value="InterPro"/>
</dbReference>
<dbReference type="UniPathway" id="UPA00152"/>
<dbReference type="InterPro" id="IPR005835">
    <property type="entry name" value="NTP_transferase_dom"/>
</dbReference>
<evidence type="ECO:0000256" key="5">
    <source>
        <dbReference type="ARBA" id="ARBA00012460"/>
    </source>
</evidence>
<dbReference type="GO" id="GO:0005524">
    <property type="term" value="F:ATP binding"/>
    <property type="evidence" value="ECO:0007669"/>
    <property type="project" value="UniProtKB-KW"/>
</dbReference>
<evidence type="ECO:0000256" key="10">
    <source>
        <dbReference type="ARBA" id="ARBA00022840"/>
    </source>
</evidence>
<dbReference type="InterPro" id="IPR005836">
    <property type="entry name" value="ADP_Glu_pyroP_CS"/>
</dbReference>
<dbReference type="Pfam" id="PF00483">
    <property type="entry name" value="NTP_transferase"/>
    <property type="match status" value="1"/>
</dbReference>
<comment type="subunit">
    <text evidence="4">Heterotetramer composed of two small and two large subunits.</text>
</comment>
<dbReference type="SUPFAM" id="SSF53448">
    <property type="entry name" value="Nucleotide-diphospho-sugar transferases"/>
    <property type="match status" value="1"/>
</dbReference>
<dbReference type="Proteomes" id="UP000479710">
    <property type="component" value="Unassembled WGS sequence"/>
</dbReference>
<keyword evidence="7" id="KW-0808">Transferase</keyword>